<evidence type="ECO:0000313" key="5">
    <source>
        <dbReference type="Proteomes" id="UP000014500"/>
    </source>
</evidence>
<reference evidence="4" key="2">
    <citation type="submission" date="2015-02" db="UniProtKB">
        <authorList>
            <consortium name="EnsemblMetazoa"/>
        </authorList>
    </citation>
    <scope>IDENTIFICATION</scope>
</reference>
<dbReference type="Proteomes" id="UP000014500">
    <property type="component" value="Unassembled WGS sequence"/>
</dbReference>
<dbReference type="HOGENOM" id="CLU_392963_0_0_1"/>
<dbReference type="Pfam" id="PF15236">
    <property type="entry name" value="CCDC66"/>
    <property type="match status" value="1"/>
</dbReference>
<feature type="compositionally biased region" description="Basic and acidic residues" evidence="2">
    <location>
        <begin position="383"/>
        <end position="409"/>
    </location>
</feature>
<feature type="compositionally biased region" description="Polar residues" evidence="2">
    <location>
        <begin position="152"/>
        <end position="163"/>
    </location>
</feature>
<keyword evidence="1" id="KW-0175">Coiled coil</keyword>
<feature type="coiled-coil region" evidence="1">
    <location>
        <begin position="217"/>
        <end position="260"/>
    </location>
</feature>
<feature type="region of interest" description="Disordered" evidence="2">
    <location>
        <begin position="383"/>
        <end position="430"/>
    </location>
</feature>
<dbReference type="GO" id="GO:0060271">
    <property type="term" value="P:cilium assembly"/>
    <property type="evidence" value="ECO:0007669"/>
    <property type="project" value="TreeGrafter"/>
</dbReference>
<evidence type="ECO:0000313" key="4">
    <source>
        <dbReference type="EnsemblMetazoa" id="SMAR015106-PA"/>
    </source>
</evidence>
<dbReference type="AlphaFoldDB" id="T1JMM6"/>
<feature type="compositionally biased region" description="Polar residues" evidence="2">
    <location>
        <begin position="307"/>
        <end position="324"/>
    </location>
</feature>
<sequence length="702" mass="79545">MSLLEQKRLQWAKERAQIKAEWNPWGRPGCGAPLAMGNASCQPVLDWSSTSKVSPHAISPDSTKVIGDSGRRLPPLPLTLQSFNSKVGVGPNFSSPLLFGLGSEPAFPNGKFEEEQKQNDEISEYHELTHNEINRRKSSTIHNPLSLEPSEGRQTPGSLSPSFSVTLPLGSHTSLPALDCLENAAIPRSFLRGANIPLDPEVRAELELKRRKQREQQLAIQTQLEEKQRRIREEKERIRREEAKEEEQFIEMNQKLLQQQILEEEQRIKVKFSPVVQPKQPDTQSSRNLAQSNQEVQSIPTPPAVGDSQSISSKSGLSDTNTDVSKAPIQIPRVASPYIENRLLTPTKYRGTDLPRECGTQTDTYLSNKKDVAIDTEKEVLVQEEVNRKSKSDGKSNKQKQERNHEVKYKPKWGAHQSQKAYQRQSDKDVLNRRLEEMRQKRLREEALIQLNQPQVGSNRTRSSARHQRYLLARETISPLSASSSYSNSPPNLLPRQSSTDSTTAYDSSTESYMRRQRRQWDSPRGDELPNFYTQPLAGRRNSRSQSSAGLDTPDIRTPMRISRDISPSAPVIPAWNSTIDLYQHSQPIAKNRMHNSLENVRINHDNNLLYVKNNVGPGGRMSDAWSTQSMPVDRYLLDFVPYSRSSVILGDGTSRSAPFVHNRILQQLSTIRQGLLMKQKQMEHFLNAGREFSLPDKTYGT</sequence>
<dbReference type="EnsemblMetazoa" id="SMAR015106-RA">
    <property type="protein sequence ID" value="SMAR015106-PA"/>
    <property type="gene ID" value="SMAR015106"/>
</dbReference>
<feature type="region of interest" description="Disordered" evidence="2">
    <location>
        <begin position="479"/>
        <end position="562"/>
    </location>
</feature>
<proteinExistence type="predicted"/>
<accession>T1JMM6</accession>
<dbReference type="GO" id="GO:0005929">
    <property type="term" value="C:cilium"/>
    <property type="evidence" value="ECO:0007669"/>
    <property type="project" value="TreeGrafter"/>
</dbReference>
<feature type="compositionally biased region" description="Low complexity" evidence="2">
    <location>
        <begin position="479"/>
        <end position="512"/>
    </location>
</feature>
<dbReference type="GO" id="GO:0008017">
    <property type="term" value="F:microtubule binding"/>
    <property type="evidence" value="ECO:0007669"/>
    <property type="project" value="TreeGrafter"/>
</dbReference>
<feature type="domain" description="CCDC66" evidence="3">
    <location>
        <begin position="188"/>
        <end position="269"/>
    </location>
</feature>
<feature type="region of interest" description="Disordered" evidence="2">
    <location>
        <begin position="273"/>
        <end position="329"/>
    </location>
</feature>
<evidence type="ECO:0000256" key="2">
    <source>
        <dbReference type="SAM" id="MobiDB-lite"/>
    </source>
</evidence>
<feature type="compositionally biased region" description="Polar residues" evidence="2">
    <location>
        <begin position="280"/>
        <end position="299"/>
    </location>
</feature>
<dbReference type="PANTHER" id="PTHR22736">
    <property type="entry name" value="COILED-COIL DOMAIN-CONTAINING PROTEIN 66"/>
    <property type="match status" value="1"/>
</dbReference>
<dbReference type="STRING" id="126957.T1JMM6"/>
<name>T1JMM6_STRMM</name>
<keyword evidence="5" id="KW-1185">Reference proteome</keyword>
<dbReference type="GO" id="GO:0005874">
    <property type="term" value="C:microtubule"/>
    <property type="evidence" value="ECO:0007669"/>
    <property type="project" value="TreeGrafter"/>
</dbReference>
<evidence type="ECO:0000256" key="1">
    <source>
        <dbReference type="SAM" id="Coils"/>
    </source>
</evidence>
<dbReference type="InterPro" id="IPR039183">
    <property type="entry name" value="CCD66"/>
</dbReference>
<protein>
    <recommendedName>
        <fullName evidence="3">CCDC66 domain-containing protein</fullName>
    </recommendedName>
</protein>
<dbReference type="PANTHER" id="PTHR22736:SF2">
    <property type="entry name" value="COILED-COIL DOMAIN-CONTAINING PROTEIN 66"/>
    <property type="match status" value="1"/>
</dbReference>
<dbReference type="InterPro" id="IPR040467">
    <property type="entry name" value="CCDC66_dom"/>
</dbReference>
<feature type="compositionally biased region" description="Basic and acidic residues" evidence="2">
    <location>
        <begin position="519"/>
        <end position="528"/>
    </location>
</feature>
<reference evidence="5" key="1">
    <citation type="submission" date="2011-05" db="EMBL/GenBank/DDBJ databases">
        <authorList>
            <person name="Richards S.R."/>
            <person name="Qu J."/>
            <person name="Jiang H."/>
            <person name="Jhangiani S.N."/>
            <person name="Agravi P."/>
            <person name="Goodspeed R."/>
            <person name="Gross S."/>
            <person name="Mandapat C."/>
            <person name="Jackson L."/>
            <person name="Mathew T."/>
            <person name="Pu L."/>
            <person name="Thornton R."/>
            <person name="Saada N."/>
            <person name="Wilczek-Boney K.B."/>
            <person name="Lee S."/>
            <person name="Kovar C."/>
            <person name="Wu Y."/>
            <person name="Scherer S.E."/>
            <person name="Worley K.C."/>
            <person name="Muzny D.M."/>
            <person name="Gibbs R."/>
        </authorList>
    </citation>
    <scope>NUCLEOTIDE SEQUENCE</scope>
    <source>
        <strain evidence="5">Brora</strain>
    </source>
</reference>
<dbReference type="EMBL" id="JH431872">
    <property type="status" value="NOT_ANNOTATED_CDS"/>
    <property type="molecule type" value="Genomic_DNA"/>
</dbReference>
<feature type="region of interest" description="Disordered" evidence="2">
    <location>
        <begin position="133"/>
        <end position="163"/>
    </location>
</feature>
<organism evidence="4 5">
    <name type="scientific">Strigamia maritima</name>
    <name type="common">European centipede</name>
    <name type="synonym">Geophilus maritimus</name>
    <dbReference type="NCBI Taxonomy" id="126957"/>
    <lineage>
        <taxon>Eukaryota</taxon>
        <taxon>Metazoa</taxon>
        <taxon>Ecdysozoa</taxon>
        <taxon>Arthropoda</taxon>
        <taxon>Myriapoda</taxon>
        <taxon>Chilopoda</taxon>
        <taxon>Pleurostigmophora</taxon>
        <taxon>Geophilomorpha</taxon>
        <taxon>Linotaeniidae</taxon>
        <taxon>Strigamia</taxon>
    </lineage>
</organism>
<evidence type="ECO:0000259" key="3">
    <source>
        <dbReference type="Pfam" id="PF15236"/>
    </source>
</evidence>